<dbReference type="GO" id="GO:0004222">
    <property type="term" value="F:metalloendopeptidase activity"/>
    <property type="evidence" value="ECO:0007669"/>
    <property type="project" value="InterPro"/>
</dbReference>
<dbReference type="InterPro" id="IPR024079">
    <property type="entry name" value="MetalloPept_cat_dom_sf"/>
</dbReference>
<dbReference type="InterPro" id="IPR018497">
    <property type="entry name" value="Peptidase_M13_C"/>
</dbReference>
<organism evidence="2 3">
    <name type="scientific">Amblyomma americanum</name>
    <name type="common">Lone star tick</name>
    <dbReference type="NCBI Taxonomy" id="6943"/>
    <lineage>
        <taxon>Eukaryota</taxon>
        <taxon>Metazoa</taxon>
        <taxon>Ecdysozoa</taxon>
        <taxon>Arthropoda</taxon>
        <taxon>Chelicerata</taxon>
        <taxon>Arachnida</taxon>
        <taxon>Acari</taxon>
        <taxon>Parasitiformes</taxon>
        <taxon>Ixodida</taxon>
        <taxon>Ixodoidea</taxon>
        <taxon>Ixodidae</taxon>
        <taxon>Amblyomminae</taxon>
        <taxon>Amblyomma</taxon>
    </lineage>
</organism>
<keyword evidence="3" id="KW-1185">Reference proteome</keyword>
<dbReference type="InterPro" id="IPR000718">
    <property type="entry name" value="Peptidase_M13"/>
</dbReference>
<evidence type="ECO:0000313" key="2">
    <source>
        <dbReference type="EMBL" id="KAK8778630.1"/>
    </source>
</evidence>
<dbReference type="GO" id="GO:0016485">
    <property type="term" value="P:protein processing"/>
    <property type="evidence" value="ECO:0007669"/>
    <property type="project" value="TreeGrafter"/>
</dbReference>
<proteinExistence type="predicted"/>
<protein>
    <recommendedName>
        <fullName evidence="1">Peptidase M13 C-terminal domain-containing protein</fullName>
    </recommendedName>
</protein>
<evidence type="ECO:0000259" key="1">
    <source>
        <dbReference type="Pfam" id="PF01431"/>
    </source>
</evidence>
<dbReference type="PANTHER" id="PTHR11733:SF241">
    <property type="entry name" value="GH26575P-RELATED"/>
    <property type="match status" value="1"/>
</dbReference>
<accession>A0AAQ4EV84</accession>
<sequence>MSENIADFSGTVSAHQAFLGHGDRTTLGDLKYDAEQLFFVASCLKWCSEGSALQPKKYASWADRCNVPLRNVEAFAEAFQCPAGVEMHPELRCTFW</sequence>
<feature type="domain" description="Peptidase M13 C-terminal" evidence="1">
    <location>
        <begin position="2"/>
        <end position="94"/>
    </location>
</feature>
<name>A0AAQ4EV84_AMBAM</name>
<evidence type="ECO:0000313" key="3">
    <source>
        <dbReference type="Proteomes" id="UP001321473"/>
    </source>
</evidence>
<reference evidence="2 3" key="1">
    <citation type="journal article" date="2023" name="Arcadia Sci">
        <title>De novo assembly of a long-read Amblyomma americanum tick genome.</title>
        <authorList>
            <person name="Chou S."/>
            <person name="Poskanzer K.E."/>
            <person name="Rollins M."/>
            <person name="Thuy-Boun P.S."/>
        </authorList>
    </citation>
    <scope>NUCLEOTIDE SEQUENCE [LARGE SCALE GENOMIC DNA]</scope>
    <source>
        <strain evidence="2">F_SG_1</strain>
        <tissue evidence="2">Salivary glands</tissue>
    </source>
</reference>
<gene>
    <name evidence="2" type="ORF">V5799_020027</name>
</gene>
<dbReference type="Gene3D" id="3.40.390.10">
    <property type="entry name" value="Collagenase (Catalytic Domain)"/>
    <property type="match status" value="1"/>
</dbReference>
<dbReference type="Proteomes" id="UP001321473">
    <property type="component" value="Unassembled WGS sequence"/>
</dbReference>
<dbReference type="EMBL" id="JARKHS020010529">
    <property type="protein sequence ID" value="KAK8778630.1"/>
    <property type="molecule type" value="Genomic_DNA"/>
</dbReference>
<comment type="caution">
    <text evidence="2">The sequence shown here is derived from an EMBL/GenBank/DDBJ whole genome shotgun (WGS) entry which is preliminary data.</text>
</comment>
<dbReference type="PANTHER" id="PTHR11733">
    <property type="entry name" value="ZINC METALLOPROTEASE FAMILY M13 NEPRILYSIN-RELATED"/>
    <property type="match status" value="1"/>
</dbReference>
<dbReference type="SUPFAM" id="SSF55486">
    <property type="entry name" value="Metalloproteases ('zincins'), catalytic domain"/>
    <property type="match status" value="1"/>
</dbReference>
<dbReference type="Pfam" id="PF01431">
    <property type="entry name" value="Peptidase_M13"/>
    <property type="match status" value="1"/>
</dbReference>
<dbReference type="AlphaFoldDB" id="A0AAQ4EV84"/>
<dbReference type="PROSITE" id="PS51885">
    <property type="entry name" value="NEPRILYSIN"/>
    <property type="match status" value="1"/>
</dbReference>
<dbReference type="GO" id="GO:0005886">
    <property type="term" value="C:plasma membrane"/>
    <property type="evidence" value="ECO:0007669"/>
    <property type="project" value="TreeGrafter"/>
</dbReference>